<evidence type="ECO:0000313" key="3">
    <source>
        <dbReference type="Proteomes" id="UP000011115"/>
    </source>
</evidence>
<keyword evidence="3" id="KW-1185">Reference proteome</keyword>
<organism evidence="2 3">
    <name type="scientific">Solanum tuberosum</name>
    <name type="common">Potato</name>
    <dbReference type="NCBI Taxonomy" id="4113"/>
    <lineage>
        <taxon>Eukaryota</taxon>
        <taxon>Viridiplantae</taxon>
        <taxon>Streptophyta</taxon>
        <taxon>Embryophyta</taxon>
        <taxon>Tracheophyta</taxon>
        <taxon>Spermatophyta</taxon>
        <taxon>Magnoliopsida</taxon>
        <taxon>eudicotyledons</taxon>
        <taxon>Gunneridae</taxon>
        <taxon>Pentapetalae</taxon>
        <taxon>asterids</taxon>
        <taxon>lamiids</taxon>
        <taxon>Solanales</taxon>
        <taxon>Solanaceae</taxon>
        <taxon>Solanoideae</taxon>
        <taxon>Solaneae</taxon>
        <taxon>Solanum</taxon>
    </lineage>
</organism>
<dbReference type="Gramene" id="PGSC0003DMT400088484">
    <property type="protein sequence ID" value="PGSC0003DMT400088484"/>
    <property type="gene ID" value="PGSC0003DMG400038055"/>
</dbReference>
<proteinExistence type="predicted"/>
<dbReference type="HOGENOM" id="CLU_2214670_0_0_1"/>
<reference evidence="2" key="2">
    <citation type="submission" date="2015-06" db="UniProtKB">
        <authorList>
            <consortium name="EnsemblPlants"/>
        </authorList>
    </citation>
    <scope>IDENTIFICATION</scope>
    <source>
        <strain evidence="2">DM1-3 516 R44</strain>
    </source>
</reference>
<evidence type="ECO:0000256" key="1">
    <source>
        <dbReference type="SAM" id="Phobius"/>
    </source>
</evidence>
<protein>
    <submittedName>
        <fullName evidence="2">Uncharacterized protein</fullName>
    </submittedName>
</protein>
<accession>M1DG26</accession>
<dbReference type="AlphaFoldDB" id="M1DG26"/>
<evidence type="ECO:0000313" key="2">
    <source>
        <dbReference type="EnsemblPlants" id="PGSC0003DMT400088484"/>
    </source>
</evidence>
<dbReference type="InParanoid" id="M1DG26"/>
<feature type="transmembrane region" description="Helical" evidence="1">
    <location>
        <begin position="55"/>
        <end position="77"/>
    </location>
</feature>
<name>M1DG26_SOLTU</name>
<dbReference type="EnsemblPlants" id="PGSC0003DMT400088484">
    <property type="protein sequence ID" value="PGSC0003DMT400088484"/>
    <property type="gene ID" value="PGSC0003DMG400038055"/>
</dbReference>
<sequence>MVGGFKTAVSAFIVGGNNQPKNCSNDFFSNIAEFQQQKDKSRKGSPISDQNLETWSSIITLLDCAGLVVGSVSSNVLNRGRVQKRRHVTWELRDYRHVMMTCIKVIA</sequence>
<dbReference type="Proteomes" id="UP000011115">
    <property type="component" value="Unassembled WGS sequence"/>
</dbReference>
<keyword evidence="1" id="KW-0472">Membrane</keyword>
<keyword evidence="1" id="KW-0812">Transmembrane</keyword>
<reference evidence="3" key="1">
    <citation type="journal article" date="2011" name="Nature">
        <title>Genome sequence and analysis of the tuber crop potato.</title>
        <authorList>
            <consortium name="The Potato Genome Sequencing Consortium"/>
        </authorList>
    </citation>
    <scope>NUCLEOTIDE SEQUENCE [LARGE SCALE GENOMIC DNA]</scope>
    <source>
        <strain evidence="3">cv. DM1-3 516 R44</strain>
    </source>
</reference>
<keyword evidence="1" id="KW-1133">Transmembrane helix</keyword>
<dbReference type="PaxDb" id="4113-PGSC0003DMT400088484"/>